<dbReference type="SUPFAM" id="SSF56801">
    <property type="entry name" value="Acetyl-CoA synthetase-like"/>
    <property type="match status" value="1"/>
</dbReference>
<dbReference type="Gene3D" id="3.30.300.30">
    <property type="match status" value="1"/>
</dbReference>
<dbReference type="EMBL" id="DXES01000011">
    <property type="protein sequence ID" value="HIX64718.1"/>
    <property type="molecule type" value="Genomic_DNA"/>
</dbReference>
<dbReference type="GO" id="GO:0005737">
    <property type="term" value="C:cytoplasm"/>
    <property type="evidence" value="ECO:0007669"/>
    <property type="project" value="TreeGrafter"/>
</dbReference>
<dbReference type="Proteomes" id="UP000886800">
    <property type="component" value="Unassembled WGS sequence"/>
</dbReference>
<dbReference type="Pfam" id="PF13193">
    <property type="entry name" value="AMP-binding_C"/>
    <property type="match status" value="1"/>
</dbReference>
<dbReference type="AlphaFoldDB" id="A0A9D1WPB3"/>
<feature type="domain" description="AMP-binding enzyme C-terminal" evidence="2">
    <location>
        <begin position="414"/>
        <end position="492"/>
    </location>
</feature>
<feature type="domain" description="AMP-dependent synthetase/ligase" evidence="1">
    <location>
        <begin position="12"/>
        <end position="358"/>
    </location>
</feature>
<dbReference type="InterPro" id="IPR042099">
    <property type="entry name" value="ANL_N_sf"/>
</dbReference>
<dbReference type="Gene3D" id="3.40.50.12780">
    <property type="entry name" value="N-terminal domain of ligase-like"/>
    <property type="match status" value="1"/>
</dbReference>
<proteinExistence type="predicted"/>
<dbReference type="GO" id="GO:0031177">
    <property type="term" value="F:phosphopantetheine binding"/>
    <property type="evidence" value="ECO:0007669"/>
    <property type="project" value="TreeGrafter"/>
</dbReference>
<evidence type="ECO:0000259" key="2">
    <source>
        <dbReference type="Pfam" id="PF13193"/>
    </source>
</evidence>
<dbReference type="InterPro" id="IPR025110">
    <property type="entry name" value="AMP-bd_C"/>
</dbReference>
<dbReference type="GO" id="GO:0044550">
    <property type="term" value="P:secondary metabolite biosynthetic process"/>
    <property type="evidence" value="ECO:0007669"/>
    <property type="project" value="TreeGrafter"/>
</dbReference>
<protein>
    <submittedName>
        <fullName evidence="3">AMP-binding protein</fullName>
    </submittedName>
</protein>
<dbReference type="InterPro" id="IPR000873">
    <property type="entry name" value="AMP-dep_synth/lig_dom"/>
</dbReference>
<dbReference type="Pfam" id="PF00501">
    <property type="entry name" value="AMP-binding"/>
    <property type="match status" value="1"/>
</dbReference>
<organism evidence="3 4">
    <name type="scientific">Candidatus Anaerotruncus excrementipullorum</name>
    <dbReference type="NCBI Taxonomy" id="2838465"/>
    <lineage>
        <taxon>Bacteria</taxon>
        <taxon>Bacillati</taxon>
        <taxon>Bacillota</taxon>
        <taxon>Clostridia</taxon>
        <taxon>Eubacteriales</taxon>
        <taxon>Oscillospiraceae</taxon>
        <taxon>Anaerotruncus</taxon>
    </lineage>
</organism>
<dbReference type="GO" id="GO:0043041">
    <property type="term" value="P:amino acid activation for nonribosomal peptide biosynthetic process"/>
    <property type="evidence" value="ECO:0007669"/>
    <property type="project" value="TreeGrafter"/>
</dbReference>
<name>A0A9D1WPB3_9FIRM</name>
<accession>A0A9D1WPB3</accession>
<sequence>MLVLEKLKEYAAGPERTALVNRGSRLSYRELDARSEAFAAWLLARFEGDFAPVVLRGDKEPDFLCCLLGALKSGRAYVPIDSTLPPSRAAQILADVCPCAVVDFTGGLAGEGARFLTAGEADAILSAPPASPVPRESWVQGGETAYILFTSGSTGRPKGVSITADNLAAFLEGVLPWYPQEGGVILHQVSYSFDVSGCAVYAGLSRGMTLFSVDHALAAGYRELFAQLGDSGLTFWVSTPSFAELCTRSRAFDARLLPNLRRFLFCGEVLTHTLCGMLADRFPAASVVNTYGPTEATVLVTAAEIPPALRQDPRGIPIGAPIRGATLRLEGEDGREVAGEGQAGQLVILGPSVGPGYLGRPDLTERAFFTDPATGLRGYRTGDRCCRVGEAYYYLGRMDNQLKLDGYRIELEDVEANLQKLPNVLRAAVVPAWKGEKVAYLAAFLLLREPDGLGPLQRTIALKKQAARYLPAYMIPRKLIAVDAFPLNVNGKVDKKALARRLEETP</sequence>
<dbReference type="InterPro" id="IPR045851">
    <property type="entry name" value="AMP-bd_C_sf"/>
</dbReference>
<comment type="caution">
    <text evidence="3">The sequence shown here is derived from an EMBL/GenBank/DDBJ whole genome shotgun (WGS) entry which is preliminary data.</text>
</comment>
<dbReference type="PANTHER" id="PTHR45527">
    <property type="entry name" value="NONRIBOSOMAL PEPTIDE SYNTHETASE"/>
    <property type="match status" value="1"/>
</dbReference>
<reference evidence="3" key="1">
    <citation type="journal article" date="2021" name="PeerJ">
        <title>Extensive microbial diversity within the chicken gut microbiome revealed by metagenomics and culture.</title>
        <authorList>
            <person name="Gilroy R."/>
            <person name="Ravi A."/>
            <person name="Getino M."/>
            <person name="Pursley I."/>
            <person name="Horton D.L."/>
            <person name="Alikhan N.F."/>
            <person name="Baker D."/>
            <person name="Gharbi K."/>
            <person name="Hall N."/>
            <person name="Watson M."/>
            <person name="Adriaenssens E.M."/>
            <person name="Foster-Nyarko E."/>
            <person name="Jarju S."/>
            <person name="Secka A."/>
            <person name="Antonio M."/>
            <person name="Oren A."/>
            <person name="Chaudhuri R.R."/>
            <person name="La Ragione R."/>
            <person name="Hildebrand F."/>
            <person name="Pallen M.J."/>
        </authorList>
    </citation>
    <scope>NUCLEOTIDE SEQUENCE</scope>
    <source>
        <strain evidence="3">CHK188-5543</strain>
    </source>
</reference>
<gene>
    <name evidence="3" type="ORF">H9736_00565</name>
</gene>
<dbReference type="PROSITE" id="PS00455">
    <property type="entry name" value="AMP_BINDING"/>
    <property type="match status" value="1"/>
</dbReference>
<evidence type="ECO:0000313" key="3">
    <source>
        <dbReference type="EMBL" id="HIX64718.1"/>
    </source>
</evidence>
<evidence type="ECO:0000313" key="4">
    <source>
        <dbReference type="Proteomes" id="UP000886800"/>
    </source>
</evidence>
<dbReference type="InterPro" id="IPR020845">
    <property type="entry name" value="AMP-binding_CS"/>
</dbReference>
<dbReference type="PANTHER" id="PTHR45527:SF1">
    <property type="entry name" value="FATTY ACID SYNTHASE"/>
    <property type="match status" value="1"/>
</dbReference>
<evidence type="ECO:0000259" key="1">
    <source>
        <dbReference type="Pfam" id="PF00501"/>
    </source>
</evidence>
<reference evidence="3" key="2">
    <citation type="submission" date="2021-04" db="EMBL/GenBank/DDBJ databases">
        <authorList>
            <person name="Gilroy R."/>
        </authorList>
    </citation>
    <scope>NUCLEOTIDE SEQUENCE</scope>
    <source>
        <strain evidence="3">CHK188-5543</strain>
    </source>
</reference>